<dbReference type="InterPro" id="IPR002678">
    <property type="entry name" value="DUF34/NIF3"/>
</dbReference>
<feature type="binding site" evidence="5">
    <location>
        <position position="64"/>
    </location>
    <ligand>
        <name>a divalent metal cation</name>
        <dbReference type="ChEBI" id="CHEBI:60240"/>
        <label>2</label>
    </ligand>
</feature>
<dbReference type="SUPFAM" id="SSF102705">
    <property type="entry name" value="NIF3 (NGG1p interacting factor 3)-like"/>
    <property type="match status" value="1"/>
</dbReference>
<sequence>MPVKQVLEYLRSFAPLELAEEWDNVGLLLGGRVAGAGRILTCLTLTPDVAEEAIEFDADLIVTHHPILFRPVQRLVDDSADGAMLLDLIRNDIAVYSPHTAFDSAARGINQQWAERLQLSNIKPLRPLESDAAKGSGRYGRLPAPVTLSELIDTVKGLVGLETLQYVGRPDRRVQTLGIACGAAAEYQRDARKLGCDVLITGEARFHACLEARSSGIGLILTGHYASERFACEELARLLKLEFPAMDVRASNVESDPLAWR</sequence>
<dbReference type="FunFam" id="3.40.1390.30:FF:000001">
    <property type="entry name" value="GTP cyclohydrolase 1 type 2"/>
    <property type="match status" value="1"/>
</dbReference>
<proteinExistence type="inferred from homology"/>
<dbReference type="PANTHER" id="PTHR13799">
    <property type="entry name" value="NGG1 INTERACTING FACTOR 3"/>
    <property type="match status" value="1"/>
</dbReference>
<dbReference type="HOGENOM" id="CLU_037423_2_0_0"/>
<dbReference type="AlphaFoldDB" id="F0SQM4"/>
<dbReference type="NCBIfam" id="TIGR00486">
    <property type="entry name" value="YbgI_SA1388"/>
    <property type="match status" value="1"/>
</dbReference>
<evidence type="ECO:0000313" key="7">
    <source>
        <dbReference type="Proteomes" id="UP000006860"/>
    </source>
</evidence>
<protein>
    <recommendedName>
        <fullName evidence="3">GTP cyclohydrolase 1 type 2 homolog</fullName>
    </recommendedName>
</protein>
<evidence type="ECO:0000256" key="5">
    <source>
        <dbReference type="PIRSR" id="PIRSR602678-1"/>
    </source>
</evidence>
<comment type="similarity">
    <text evidence="1">Belongs to the GTP cyclohydrolase I type 2/NIF3 family.</text>
</comment>
<dbReference type="RefSeq" id="WP_013627783.1">
    <property type="nucleotide sequence ID" value="NC_015174.1"/>
</dbReference>
<feature type="binding site" evidence="5">
    <location>
        <position position="103"/>
    </location>
    <ligand>
        <name>a divalent metal cation</name>
        <dbReference type="ChEBI" id="CHEBI:60240"/>
        <label>1</label>
    </ligand>
</feature>
<dbReference type="GO" id="GO:0005737">
    <property type="term" value="C:cytoplasm"/>
    <property type="evidence" value="ECO:0007669"/>
    <property type="project" value="TreeGrafter"/>
</dbReference>
<evidence type="ECO:0000313" key="6">
    <source>
        <dbReference type="EMBL" id="ADY59054.1"/>
    </source>
</evidence>
<name>F0SQM4_RUBBR</name>
<keyword evidence="7" id="KW-1185">Reference proteome</keyword>
<evidence type="ECO:0000256" key="3">
    <source>
        <dbReference type="ARBA" id="ARBA00022112"/>
    </source>
</evidence>
<dbReference type="OrthoDB" id="9792792at2"/>
<dbReference type="PANTHER" id="PTHR13799:SF14">
    <property type="entry name" value="GTP CYCLOHYDROLASE 1 TYPE 2 HOMOLOG"/>
    <property type="match status" value="1"/>
</dbReference>
<accession>F0SQM4</accession>
<dbReference type="Pfam" id="PF01784">
    <property type="entry name" value="DUF34_NIF3"/>
    <property type="match status" value="1"/>
</dbReference>
<dbReference type="Gene3D" id="3.40.1390.30">
    <property type="entry name" value="NIF3 (NGG1p interacting factor 3)-like"/>
    <property type="match status" value="2"/>
</dbReference>
<evidence type="ECO:0000256" key="2">
    <source>
        <dbReference type="ARBA" id="ARBA00011643"/>
    </source>
</evidence>
<feature type="binding site" evidence="5">
    <location>
        <position position="228"/>
    </location>
    <ligand>
        <name>a divalent metal cation</name>
        <dbReference type="ChEBI" id="CHEBI:60240"/>
        <label>1</label>
    </ligand>
</feature>
<organism evidence="6 7">
    <name type="scientific">Rubinisphaera brasiliensis (strain ATCC 49424 / DSM 5305 / JCM 21570 / IAM 15109 / NBRC 103401 / IFAM 1448)</name>
    <name type="common">Planctomyces brasiliensis</name>
    <dbReference type="NCBI Taxonomy" id="756272"/>
    <lineage>
        <taxon>Bacteria</taxon>
        <taxon>Pseudomonadati</taxon>
        <taxon>Planctomycetota</taxon>
        <taxon>Planctomycetia</taxon>
        <taxon>Planctomycetales</taxon>
        <taxon>Planctomycetaceae</taxon>
        <taxon>Rubinisphaera</taxon>
    </lineage>
</organism>
<dbReference type="STRING" id="756272.Plabr_1442"/>
<dbReference type="KEGG" id="pbs:Plabr_1442"/>
<comment type="subunit">
    <text evidence="2">Homohexamer.</text>
</comment>
<dbReference type="InterPro" id="IPR036069">
    <property type="entry name" value="DUF34/NIF3_sf"/>
</dbReference>
<feature type="binding site" evidence="5">
    <location>
        <position position="224"/>
    </location>
    <ligand>
        <name>a divalent metal cation</name>
        <dbReference type="ChEBI" id="CHEBI:60240"/>
        <label>1</label>
    </ligand>
</feature>
<dbReference type="eggNOG" id="COG0327">
    <property type="taxonomic scope" value="Bacteria"/>
</dbReference>
<evidence type="ECO:0000256" key="1">
    <source>
        <dbReference type="ARBA" id="ARBA00006964"/>
    </source>
</evidence>
<dbReference type="EMBL" id="CP002546">
    <property type="protein sequence ID" value="ADY59054.1"/>
    <property type="molecule type" value="Genomic_DNA"/>
</dbReference>
<reference evidence="7" key="1">
    <citation type="submission" date="2011-02" db="EMBL/GenBank/DDBJ databases">
        <title>The complete genome of Planctomyces brasiliensis DSM 5305.</title>
        <authorList>
            <person name="Lucas S."/>
            <person name="Copeland A."/>
            <person name="Lapidus A."/>
            <person name="Bruce D."/>
            <person name="Goodwin L."/>
            <person name="Pitluck S."/>
            <person name="Kyrpides N."/>
            <person name="Mavromatis K."/>
            <person name="Pagani I."/>
            <person name="Ivanova N."/>
            <person name="Ovchinnikova G."/>
            <person name="Lu M."/>
            <person name="Detter J.C."/>
            <person name="Han C."/>
            <person name="Land M."/>
            <person name="Hauser L."/>
            <person name="Markowitz V."/>
            <person name="Cheng J.-F."/>
            <person name="Hugenholtz P."/>
            <person name="Woyke T."/>
            <person name="Wu D."/>
            <person name="Tindall B."/>
            <person name="Pomrenke H.G."/>
            <person name="Brambilla E."/>
            <person name="Klenk H.-P."/>
            <person name="Eisen J.A."/>
        </authorList>
    </citation>
    <scope>NUCLEOTIDE SEQUENCE [LARGE SCALE GENOMIC DNA]</scope>
    <source>
        <strain evidence="7">ATCC 49424 / DSM 5305 / JCM 21570 / NBRC 103401 / IFAM 1448</strain>
    </source>
</reference>
<dbReference type="GO" id="GO:0046872">
    <property type="term" value="F:metal ion binding"/>
    <property type="evidence" value="ECO:0007669"/>
    <property type="project" value="UniProtKB-KW"/>
</dbReference>
<dbReference type="Proteomes" id="UP000006860">
    <property type="component" value="Chromosome"/>
</dbReference>
<gene>
    <name evidence="6" type="ordered locus">Plabr_1442</name>
</gene>
<keyword evidence="4 5" id="KW-0479">Metal-binding</keyword>
<feature type="binding site" evidence="5">
    <location>
        <position position="65"/>
    </location>
    <ligand>
        <name>a divalent metal cation</name>
        <dbReference type="ChEBI" id="CHEBI:60240"/>
        <label>1</label>
    </ligand>
</feature>
<evidence type="ECO:0000256" key="4">
    <source>
        <dbReference type="ARBA" id="ARBA00022723"/>
    </source>
</evidence>